<protein>
    <submittedName>
        <fullName evidence="2">Adenine phosphoribosyl transferase (Predicted), isoform CRA_c</fullName>
    </submittedName>
</protein>
<gene>
    <name evidence="2" type="primary">Aprt_predicted</name>
    <name evidence="2" type="ORF">rCG_51640</name>
</gene>
<evidence type="ECO:0000313" key="2">
    <source>
        <dbReference type="EMBL" id="EDL92758.1"/>
    </source>
</evidence>
<dbReference type="EMBL" id="CH473972">
    <property type="protein sequence ID" value="EDL92758.1"/>
    <property type="molecule type" value="Genomic_DNA"/>
</dbReference>
<dbReference type="GO" id="GO:0016740">
    <property type="term" value="F:transferase activity"/>
    <property type="evidence" value="ECO:0007669"/>
    <property type="project" value="UniProtKB-KW"/>
</dbReference>
<name>A6IZS9_RAT</name>
<accession>A6IZS9</accession>
<proteinExistence type="predicted"/>
<dbReference type="AlphaFoldDB" id="A6IZS9"/>
<organism evidence="2 3">
    <name type="scientific">Rattus norvegicus</name>
    <name type="common">Rat</name>
    <dbReference type="NCBI Taxonomy" id="10116"/>
    <lineage>
        <taxon>Eukaryota</taxon>
        <taxon>Metazoa</taxon>
        <taxon>Chordata</taxon>
        <taxon>Craniata</taxon>
        <taxon>Vertebrata</taxon>
        <taxon>Euteleostomi</taxon>
        <taxon>Mammalia</taxon>
        <taxon>Eutheria</taxon>
        <taxon>Euarchontoglires</taxon>
        <taxon>Glires</taxon>
        <taxon>Rodentia</taxon>
        <taxon>Myomorpha</taxon>
        <taxon>Muroidea</taxon>
        <taxon>Muridae</taxon>
        <taxon>Murinae</taxon>
        <taxon>Rattus</taxon>
    </lineage>
</organism>
<feature type="region of interest" description="Disordered" evidence="1">
    <location>
        <begin position="86"/>
        <end position="106"/>
    </location>
</feature>
<evidence type="ECO:0000256" key="1">
    <source>
        <dbReference type="SAM" id="MobiDB-lite"/>
    </source>
</evidence>
<dbReference type="Proteomes" id="UP000234681">
    <property type="component" value="Chromosome 19"/>
</dbReference>
<keyword evidence="2" id="KW-0808">Transferase</keyword>
<reference evidence="3" key="1">
    <citation type="submission" date="2005-09" db="EMBL/GenBank/DDBJ databases">
        <authorList>
            <person name="Mural R.J."/>
            <person name="Li P.W."/>
            <person name="Adams M.D."/>
            <person name="Amanatides P.G."/>
            <person name="Baden-Tillson H."/>
            <person name="Barnstead M."/>
            <person name="Chin S.H."/>
            <person name="Dew I."/>
            <person name="Evans C.A."/>
            <person name="Ferriera S."/>
            <person name="Flanigan M."/>
            <person name="Fosler C."/>
            <person name="Glodek A."/>
            <person name="Gu Z."/>
            <person name="Holt R.A."/>
            <person name="Jennings D."/>
            <person name="Kraft C.L."/>
            <person name="Lu F."/>
            <person name="Nguyen T."/>
            <person name="Nusskern D.R."/>
            <person name="Pfannkoch C.M."/>
            <person name="Sitter C."/>
            <person name="Sutton G.G."/>
            <person name="Venter J.C."/>
            <person name="Wang Z."/>
            <person name="Woodage T."/>
            <person name="Zheng X.H."/>
            <person name="Zhong F."/>
        </authorList>
    </citation>
    <scope>NUCLEOTIDE SEQUENCE [LARGE SCALE GENOMIC DNA]</scope>
    <source>
        <strain>BN</strain>
        <strain evidence="3">Sprague-Dawley</strain>
    </source>
</reference>
<sequence length="133" mass="13794">MRPCPNLSCSWWRGASAASRTSPSRACCSGAVRSPRGVDAVLSAPGAGAWAVSGILRGLCPATRGSLSCPCSQGYLAPLERSGLLPSFHPPPGRSPEVHARRQDRLHRRSGLQGLPVWPFPCSGAGGGLCAHP</sequence>
<evidence type="ECO:0000313" key="3">
    <source>
        <dbReference type="Proteomes" id="UP000234681"/>
    </source>
</evidence>